<evidence type="ECO:0008006" key="5">
    <source>
        <dbReference type="Google" id="ProtNLM"/>
    </source>
</evidence>
<comment type="caution">
    <text evidence="3">The sequence shown here is derived from an EMBL/GenBank/DDBJ whole genome shotgun (WGS) entry which is preliminary data.</text>
</comment>
<dbReference type="Proteomes" id="UP001162131">
    <property type="component" value="Unassembled WGS sequence"/>
</dbReference>
<keyword evidence="1" id="KW-0812">Transmembrane</keyword>
<reference evidence="3" key="1">
    <citation type="submission" date="2021-09" db="EMBL/GenBank/DDBJ databases">
        <authorList>
            <consortium name="AG Swart"/>
            <person name="Singh M."/>
            <person name="Singh A."/>
            <person name="Seah K."/>
            <person name="Emmerich C."/>
        </authorList>
    </citation>
    <scope>NUCLEOTIDE SEQUENCE</scope>
    <source>
        <strain evidence="3">ATCC30299</strain>
    </source>
</reference>
<feature type="chain" id="PRO_5043549575" description="Transmembrane protein" evidence="2">
    <location>
        <begin position="19"/>
        <end position="149"/>
    </location>
</feature>
<keyword evidence="2" id="KW-0732">Signal</keyword>
<keyword evidence="1" id="KW-0472">Membrane</keyword>
<organism evidence="3 4">
    <name type="scientific">Blepharisma stoltei</name>
    <dbReference type="NCBI Taxonomy" id="1481888"/>
    <lineage>
        <taxon>Eukaryota</taxon>
        <taxon>Sar</taxon>
        <taxon>Alveolata</taxon>
        <taxon>Ciliophora</taxon>
        <taxon>Postciliodesmatophora</taxon>
        <taxon>Heterotrichea</taxon>
        <taxon>Heterotrichida</taxon>
        <taxon>Blepharismidae</taxon>
        <taxon>Blepharisma</taxon>
    </lineage>
</organism>
<sequence>MKMPLILIITFFIFSVNAKDSIQKPMDPQESNHPQPEIKPLQYSEKISKEPNKKPLMISFLQISNDNSGQDNDGLDDKKKVYMVFIFNFVACIACFALLQGILIFSKKMNSKLTSLRANYKNFVALSQFKDFQRQFWKPSPGSQAQRPN</sequence>
<accession>A0AAU9J5J0</accession>
<name>A0AAU9J5J0_9CILI</name>
<protein>
    <recommendedName>
        <fullName evidence="5">Transmembrane protein</fullName>
    </recommendedName>
</protein>
<keyword evidence="4" id="KW-1185">Reference proteome</keyword>
<evidence type="ECO:0000256" key="2">
    <source>
        <dbReference type="SAM" id="SignalP"/>
    </source>
</evidence>
<keyword evidence="1" id="KW-1133">Transmembrane helix</keyword>
<dbReference type="EMBL" id="CAJZBQ010000028">
    <property type="protein sequence ID" value="CAG9321219.1"/>
    <property type="molecule type" value="Genomic_DNA"/>
</dbReference>
<dbReference type="AlphaFoldDB" id="A0AAU9J5J0"/>
<gene>
    <name evidence="3" type="ORF">BSTOLATCC_MIC28506</name>
</gene>
<feature type="signal peptide" evidence="2">
    <location>
        <begin position="1"/>
        <end position="18"/>
    </location>
</feature>
<evidence type="ECO:0000256" key="1">
    <source>
        <dbReference type="SAM" id="Phobius"/>
    </source>
</evidence>
<evidence type="ECO:0000313" key="4">
    <source>
        <dbReference type="Proteomes" id="UP001162131"/>
    </source>
</evidence>
<proteinExistence type="predicted"/>
<feature type="transmembrane region" description="Helical" evidence="1">
    <location>
        <begin position="81"/>
        <end position="105"/>
    </location>
</feature>
<evidence type="ECO:0000313" key="3">
    <source>
        <dbReference type="EMBL" id="CAG9321219.1"/>
    </source>
</evidence>